<feature type="chain" id="PRO_5045546035" description="SCP domain-containing protein" evidence="1">
    <location>
        <begin position="20"/>
        <end position="291"/>
    </location>
</feature>
<dbReference type="InterPro" id="IPR035940">
    <property type="entry name" value="CAP_sf"/>
</dbReference>
<evidence type="ECO:0000259" key="2">
    <source>
        <dbReference type="Pfam" id="PF00188"/>
    </source>
</evidence>
<name>A0ABZ3IQE9_9FIRM</name>
<evidence type="ECO:0000256" key="1">
    <source>
        <dbReference type="SAM" id="SignalP"/>
    </source>
</evidence>
<gene>
    <name evidence="3" type="ORF">SPSIL_038220</name>
</gene>
<dbReference type="CDD" id="cd05379">
    <property type="entry name" value="CAP_bacterial"/>
    <property type="match status" value="1"/>
</dbReference>
<dbReference type="Pfam" id="PF00188">
    <property type="entry name" value="CAP"/>
    <property type="match status" value="1"/>
</dbReference>
<keyword evidence="1" id="KW-0732">Signal</keyword>
<evidence type="ECO:0000313" key="4">
    <source>
        <dbReference type="Proteomes" id="UP000216752"/>
    </source>
</evidence>
<dbReference type="Proteomes" id="UP000216752">
    <property type="component" value="Chromosome"/>
</dbReference>
<dbReference type="RefSeq" id="WP_094606307.1">
    <property type="nucleotide sequence ID" value="NZ_CP155573.1"/>
</dbReference>
<dbReference type="SUPFAM" id="SSF55797">
    <property type="entry name" value="PR-1-like"/>
    <property type="match status" value="1"/>
</dbReference>
<dbReference type="EMBL" id="CP155573">
    <property type="protein sequence ID" value="XFO67603.1"/>
    <property type="molecule type" value="Genomic_DNA"/>
</dbReference>
<evidence type="ECO:0000313" key="3">
    <source>
        <dbReference type="EMBL" id="XFO67603.1"/>
    </source>
</evidence>
<proteinExistence type="predicted"/>
<sequence>MQKYTWTISKLVMSLVILAAVSIAALPQAEAFKLTVTNNYDKAKSFSILYHEDSTNKWLCRGWYNVPANTTKEYNFSGSTSPAYAYLYSTVWTGDGEEDAVRRTVINNKFRYYDGESCPAGSNRHTVNFSKFAMCVNGAHLIWGEPNQAARQTATPGNNSQIAGISANELLGIELLNNDREKQGLPRLIADPNLTKVAREQAADMVVQHYFNHTNLQGQSPFDRLKASGITYRSAGENIAYNYSVEKLEEAWMNSPGHRANILNTSYTHVGLGLYPGENGSLYGVQVFAGY</sequence>
<dbReference type="PANTHER" id="PTHR31157:SF1">
    <property type="entry name" value="SCP DOMAIN-CONTAINING PROTEIN"/>
    <property type="match status" value="1"/>
</dbReference>
<organism evidence="3 4">
    <name type="scientific">Sporomusa silvacetica DSM 10669</name>
    <dbReference type="NCBI Taxonomy" id="1123289"/>
    <lineage>
        <taxon>Bacteria</taxon>
        <taxon>Bacillati</taxon>
        <taxon>Bacillota</taxon>
        <taxon>Negativicutes</taxon>
        <taxon>Selenomonadales</taxon>
        <taxon>Sporomusaceae</taxon>
        <taxon>Sporomusa</taxon>
    </lineage>
</organism>
<feature type="domain" description="SCP" evidence="2">
    <location>
        <begin position="174"/>
        <end position="288"/>
    </location>
</feature>
<dbReference type="Gene3D" id="3.40.33.10">
    <property type="entry name" value="CAP"/>
    <property type="match status" value="1"/>
</dbReference>
<accession>A0ABZ3IQE9</accession>
<protein>
    <recommendedName>
        <fullName evidence="2">SCP domain-containing protein</fullName>
    </recommendedName>
</protein>
<dbReference type="InterPro" id="IPR014044">
    <property type="entry name" value="CAP_dom"/>
</dbReference>
<keyword evidence="4" id="KW-1185">Reference proteome</keyword>
<feature type="signal peptide" evidence="1">
    <location>
        <begin position="1"/>
        <end position="19"/>
    </location>
</feature>
<reference evidence="3" key="1">
    <citation type="submission" date="2024-05" db="EMBL/GenBank/DDBJ databases">
        <title>Isolation and characterization of Sporomusa carbonis sp. nov., a carboxydotrophic hydrogenogen in the genus of Sporomusa isolated from a charcoal burning pile.</title>
        <authorList>
            <person name="Boeer T."/>
            <person name="Rosenbaum F."/>
            <person name="Eysell L."/>
            <person name="Mueller V."/>
            <person name="Daniel R."/>
            <person name="Poehlein A."/>
        </authorList>
    </citation>
    <scope>NUCLEOTIDE SEQUENCE [LARGE SCALE GENOMIC DNA]</scope>
    <source>
        <strain evidence="3">DSM 10669</strain>
    </source>
</reference>
<dbReference type="PANTHER" id="PTHR31157">
    <property type="entry name" value="SCP DOMAIN-CONTAINING PROTEIN"/>
    <property type="match status" value="1"/>
</dbReference>